<dbReference type="PATRIC" id="fig|1430899.3.peg.165"/>
<dbReference type="SUPFAM" id="SSF47090">
    <property type="entry name" value="PGBD-like"/>
    <property type="match status" value="1"/>
</dbReference>
<evidence type="ECO:0000256" key="1">
    <source>
        <dbReference type="ARBA" id="ARBA00009179"/>
    </source>
</evidence>
<dbReference type="InterPro" id="IPR004447">
    <property type="entry name" value="Peptidase_S41A"/>
</dbReference>
<comment type="caution">
    <text evidence="8">The sequence shown here is derived from an EMBL/GenBank/DDBJ whole genome shotgun (WGS) entry which is preliminary data.</text>
</comment>
<keyword evidence="3 5" id="KW-0378">Hydrolase</keyword>
<evidence type="ECO:0000256" key="5">
    <source>
        <dbReference type="RuleBase" id="RU004404"/>
    </source>
</evidence>
<dbReference type="PANTHER" id="PTHR32060:SF30">
    <property type="entry name" value="CARBOXY-TERMINAL PROCESSING PROTEASE CTPA"/>
    <property type="match status" value="1"/>
</dbReference>
<dbReference type="GO" id="GO:0004180">
    <property type="term" value="F:carboxypeptidase activity"/>
    <property type="evidence" value="ECO:0007669"/>
    <property type="project" value="UniProtKB-KW"/>
</dbReference>
<keyword evidence="9" id="KW-1185">Reference proteome</keyword>
<dbReference type="Gene3D" id="1.10.101.10">
    <property type="entry name" value="PGBD-like superfamily/PGBD"/>
    <property type="match status" value="1"/>
</dbReference>
<keyword evidence="6" id="KW-1133">Transmembrane helix</keyword>
<dbReference type="Pfam" id="PF17820">
    <property type="entry name" value="PDZ_6"/>
    <property type="match status" value="1"/>
</dbReference>
<dbReference type="CDD" id="cd06782">
    <property type="entry name" value="cpPDZ_CPP-like"/>
    <property type="match status" value="1"/>
</dbReference>
<dbReference type="RefSeq" id="WP_059139810.1">
    <property type="nucleotide sequence ID" value="NZ_KQ130610.1"/>
</dbReference>
<accession>A0A0J8GEI4</accession>
<dbReference type="InterPro" id="IPR055210">
    <property type="entry name" value="CtpA/B_N"/>
</dbReference>
<proteinExistence type="inferred from homology"/>
<dbReference type="InterPro" id="IPR029045">
    <property type="entry name" value="ClpP/crotonase-like_dom_sf"/>
</dbReference>
<dbReference type="InterPro" id="IPR036365">
    <property type="entry name" value="PGBD-like_sf"/>
</dbReference>
<sequence length="491" mass="53587">MDQNQQQDENNIKKQKPGHGYIKIKTFPFIMLLFAFVFVTALVTTIVMSLGDDKQVKVSIPERKEFTKLYEAYDEITKNFYQDTKSTNLVDGAITGMINSLDDPYSTFMSQKESADFNDSISSSFEGVGAEIQEQDGNIMVVSPIKNSPAEKAGIKPKDIILKVDGKSVKGDTATEATKKIRGEKGTKVTLTIQRAGVDKPFDVAITRAEIPIETVYKEMGDDKLAHVTISTFSEKTSDELLKALKELDKDGMKGLVLDLRGNPGGLLDQAVNIASMFVPDGKVVVQEENKAGEKSAITADSSVNDGYKVKVPTTILVDNGSASASEILAAAARESGDIKIVGTKSFGKGTVQTAKTMEDGSTIKLTVAKWLTPNGTWINKKGITPDKVISMPDYATATIPSNSKKYTINDFGDDVLTIEELLKALDYNVGDVDGLYTIDTAYAVQRFQRDNNLEETGVMTGKTTDKLVELVQKHLKENDPQLKAAMNMVK</sequence>
<dbReference type="InterPro" id="IPR001478">
    <property type="entry name" value="PDZ"/>
</dbReference>
<dbReference type="SUPFAM" id="SSF50156">
    <property type="entry name" value="PDZ domain-like"/>
    <property type="match status" value="1"/>
</dbReference>
<dbReference type="Proteomes" id="UP000052258">
    <property type="component" value="Unassembled WGS sequence"/>
</dbReference>
<dbReference type="InterPro" id="IPR041489">
    <property type="entry name" value="PDZ_6"/>
</dbReference>
<gene>
    <name evidence="8" type="ORF">X560_0164</name>
</gene>
<dbReference type="CDD" id="cd07560">
    <property type="entry name" value="Peptidase_S41_CPP"/>
    <property type="match status" value="1"/>
</dbReference>
<organism evidence="8 9">
    <name type="scientific">Listeria fleischmannii 1991</name>
    <dbReference type="NCBI Taxonomy" id="1430899"/>
    <lineage>
        <taxon>Bacteria</taxon>
        <taxon>Bacillati</taxon>
        <taxon>Bacillota</taxon>
        <taxon>Bacilli</taxon>
        <taxon>Bacillales</taxon>
        <taxon>Listeriaceae</taxon>
        <taxon>Listeria</taxon>
    </lineage>
</organism>
<dbReference type="OrthoDB" id="9812068at2"/>
<keyword evidence="2 5" id="KW-0645">Protease</keyword>
<dbReference type="PANTHER" id="PTHR32060">
    <property type="entry name" value="TAIL-SPECIFIC PROTEASE"/>
    <property type="match status" value="1"/>
</dbReference>
<dbReference type="Gene3D" id="2.30.42.10">
    <property type="match status" value="1"/>
</dbReference>
<comment type="similarity">
    <text evidence="1 5">Belongs to the peptidase S41A family.</text>
</comment>
<dbReference type="SUPFAM" id="SSF52096">
    <property type="entry name" value="ClpP/crotonase"/>
    <property type="match status" value="1"/>
</dbReference>
<dbReference type="GO" id="GO:0004175">
    <property type="term" value="F:endopeptidase activity"/>
    <property type="evidence" value="ECO:0007669"/>
    <property type="project" value="TreeGrafter"/>
</dbReference>
<dbReference type="Gene3D" id="3.90.226.10">
    <property type="entry name" value="2-enoyl-CoA Hydratase, Chain A, domain 1"/>
    <property type="match status" value="1"/>
</dbReference>
<dbReference type="InterPro" id="IPR036034">
    <property type="entry name" value="PDZ_sf"/>
</dbReference>
<keyword evidence="4 5" id="KW-0720">Serine protease</keyword>
<evidence type="ECO:0000256" key="3">
    <source>
        <dbReference type="ARBA" id="ARBA00022801"/>
    </source>
</evidence>
<feature type="domain" description="PDZ" evidence="7">
    <location>
        <begin position="114"/>
        <end position="182"/>
    </location>
</feature>
<dbReference type="NCBIfam" id="TIGR00225">
    <property type="entry name" value="prc"/>
    <property type="match status" value="1"/>
</dbReference>
<dbReference type="PROSITE" id="PS50106">
    <property type="entry name" value="PDZ"/>
    <property type="match status" value="1"/>
</dbReference>
<dbReference type="SMART" id="SM00228">
    <property type="entry name" value="PDZ"/>
    <property type="match status" value="1"/>
</dbReference>
<evidence type="ECO:0000259" key="7">
    <source>
        <dbReference type="PROSITE" id="PS50106"/>
    </source>
</evidence>
<dbReference type="Pfam" id="PF01471">
    <property type="entry name" value="PG_binding_1"/>
    <property type="match status" value="1"/>
</dbReference>
<dbReference type="GO" id="GO:0030288">
    <property type="term" value="C:outer membrane-bounded periplasmic space"/>
    <property type="evidence" value="ECO:0007669"/>
    <property type="project" value="TreeGrafter"/>
</dbReference>
<reference evidence="8 9" key="1">
    <citation type="journal article" date="2015" name="Genome Biol. Evol.">
        <title>Comparative Genomics of Listeria Sensu Lato: Genus-Wide Differences in Evolutionary Dynamics and the Progressive Gain of Complex, Potentially Pathogenicity-Related Traits through Lateral Gene Transfer.</title>
        <authorList>
            <person name="Chiara M."/>
            <person name="Caruso M."/>
            <person name="D'Erchia A.M."/>
            <person name="Manzari C."/>
            <person name="Fraccalvieri R."/>
            <person name="Goffredo E."/>
            <person name="Latorre L."/>
            <person name="Miccolupo A."/>
            <person name="Padalino I."/>
            <person name="Santagada G."/>
            <person name="Chiocco D."/>
            <person name="Pesole G."/>
            <person name="Horner D.S."/>
            <person name="Parisi A."/>
        </authorList>
    </citation>
    <scope>NUCLEOTIDE SEQUENCE [LARGE SCALE GENOMIC DNA]</scope>
    <source>
        <strain evidence="8 9">1991</strain>
    </source>
</reference>
<dbReference type="InterPro" id="IPR002477">
    <property type="entry name" value="Peptidoglycan-bd-like"/>
</dbReference>
<dbReference type="GO" id="GO:0008236">
    <property type="term" value="F:serine-type peptidase activity"/>
    <property type="evidence" value="ECO:0007669"/>
    <property type="project" value="UniProtKB-KW"/>
</dbReference>
<name>A0A0J8GEI4_9LIST</name>
<protein>
    <submittedName>
        <fullName evidence="8">Carboxypeptidase</fullName>
    </submittedName>
</protein>
<dbReference type="InterPro" id="IPR005151">
    <property type="entry name" value="Tail-specific_protease"/>
</dbReference>
<dbReference type="InterPro" id="IPR036366">
    <property type="entry name" value="PGBDSf"/>
</dbReference>
<dbReference type="GO" id="GO:0007165">
    <property type="term" value="P:signal transduction"/>
    <property type="evidence" value="ECO:0007669"/>
    <property type="project" value="TreeGrafter"/>
</dbReference>
<keyword evidence="6" id="KW-0812">Transmembrane</keyword>
<dbReference type="Pfam" id="PF22694">
    <property type="entry name" value="CtpB_N-like"/>
    <property type="match status" value="1"/>
</dbReference>
<dbReference type="EMBL" id="AZHO01000004">
    <property type="protein sequence ID" value="KMT61097.1"/>
    <property type="molecule type" value="Genomic_DNA"/>
</dbReference>
<dbReference type="SMART" id="SM00245">
    <property type="entry name" value="TSPc"/>
    <property type="match status" value="1"/>
</dbReference>
<dbReference type="AlphaFoldDB" id="A0A0J8GEI4"/>
<evidence type="ECO:0000313" key="9">
    <source>
        <dbReference type="Proteomes" id="UP000052258"/>
    </source>
</evidence>
<dbReference type="Gene3D" id="3.30.750.44">
    <property type="match status" value="1"/>
</dbReference>
<feature type="transmembrane region" description="Helical" evidence="6">
    <location>
        <begin position="29"/>
        <end position="51"/>
    </location>
</feature>
<keyword evidence="8" id="KW-0121">Carboxypeptidase</keyword>
<dbReference type="Pfam" id="PF03572">
    <property type="entry name" value="Peptidase_S41"/>
    <property type="match status" value="1"/>
</dbReference>
<dbReference type="GO" id="GO:0006508">
    <property type="term" value="P:proteolysis"/>
    <property type="evidence" value="ECO:0007669"/>
    <property type="project" value="UniProtKB-KW"/>
</dbReference>
<evidence type="ECO:0000313" key="8">
    <source>
        <dbReference type="EMBL" id="KMT61097.1"/>
    </source>
</evidence>
<evidence type="ECO:0000256" key="6">
    <source>
        <dbReference type="SAM" id="Phobius"/>
    </source>
</evidence>
<dbReference type="FunFam" id="2.30.42.10:FF:000063">
    <property type="entry name" value="Peptidase, S41 family"/>
    <property type="match status" value="1"/>
</dbReference>
<evidence type="ECO:0000256" key="2">
    <source>
        <dbReference type="ARBA" id="ARBA00022670"/>
    </source>
</evidence>
<evidence type="ECO:0000256" key="4">
    <source>
        <dbReference type="ARBA" id="ARBA00022825"/>
    </source>
</evidence>
<keyword evidence="6" id="KW-0472">Membrane</keyword>